<sequence length="142" mass="15953">MRDGRRQPGQHLHAAQLASTASHNPHRPQRCPSRVHSGNDCQPATPAPRHPFRDRFYTTRYNLYAIVDVYRDASSAPALVAVSTGPYYPYAGPRTRYIVSTFSCPASQRISFAVGEPASADRCLYYFDDIIPVPFELHISRC</sequence>
<dbReference type="EMBL" id="QJNS01000123">
    <property type="protein sequence ID" value="RYO86037.1"/>
    <property type="molecule type" value="Genomic_DNA"/>
</dbReference>
<evidence type="ECO:0000313" key="3">
    <source>
        <dbReference type="Proteomes" id="UP000294003"/>
    </source>
</evidence>
<gene>
    <name evidence="2" type="ORF">DL762_004915</name>
</gene>
<keyword evidence="3" id="KW-1185">Reference proteome</keyword>
<evidence type="ECO:0008006" key="4">
    <source>
        <dbReference type="Google" id="ProtNLM"/>
    </source>
</evidence>
<dbReference type="Proteomes" id="UP000294003">
    <property type="component" value="Unassembled WGS sequence"/>
</dbReference>
<evidence type="ECO:0000313" key="2">
    <source>
        <dbReference type="EMBL" id="RYO86037.1"/>
    </source>
</evidence>
<reference evidence="2 3" key="1">
    <citation type="submission" date="2018-06" db="EMBL/GenBank/DDBJ databases">
        <title>Complete Genomes of Monosporascus.</title>
        <authorList>
            <person name="Robinson A.J."/>
            <person name="Natvig D.O."/>
        </authorList>
    </citation>
    <scope>NUCLEOTIDE SEQUENCE [LARGE SCALE GENOMIC DNA]</scope>
    <source>
        <strain evidence="2 3">CBS 609.92</strain>
    </source>
</reference>
<name>A0ABY0H6P3_9PEZI</name>
<feature type="region of interest" description="Disordered" evidence="1">
    <location>
        <begin position="17"/>
        <end position="52"/>
    </location>
</feature>
<accession>A0ABY0H6P3</accession>
<proteinExistence type="predicted"/>
<evidence type="ECO:0000256" key="1">
    <source>
        <dbReference type="SAM" id="MobiDB-lite"/>
    </source>
</evidence>
<protein>
    <recommendedName>
        <fullName evidence="4">Ubiquitin 3 binding protein But2 C-terminal domain-containing protein</fullName>
    </recommendedName>
</protein>
<comment type="caution">
    <text evidence="2">The sequence shown here is derived from an EMBL/GenBank/DDBJ whole genome shotgun (WGS) entry which is preliminary data.</text>
</comment>
<organism evidence="2 3">
    <name type="scientific">Monosporascus cannonballus</name>
    <dbReference type="NCBI Taxonomy" id="155416"/>
    <lineage>
        <taxon>Eukaryota</taxon>
        <taxon>Fungi</taxon>
        <taxon>Dikarya</taxon>
        <taxon>Ascomycota</taxon>
        <taxon>Pezizomycotina</taxon>
        <taxon>Sordariomycetes</taxon>
        <taxon>Xylariomycetidae</taxon>
        <taxon>Xylariales</taxon>
        <taxon>Xylariales incertae sedis</taxon>
        <taxon>Monosporascus</taxon>
    </lineage>
</organism>